<keyword evidence="4" id="KW-1133">Transmembrane helix</keyword>
<keyword evidence="7" id="KW-1185">Reference proteome</keyword>
<dbReference type="InterPro" id="IPR036116">
    <property type="entry name" value="FN3_sf"/>
</dbReference>
<dbReference type="InterPro" id="IPR003599">
    <property type="entry name" value="Ig_sub"/>
</dbReference>
<feature type="transmembrane region" description="Helical" evidence="4">
    <location>
        <begin position="663"/>
        <end position="688"/>
    </location>
</feature>
<reference evidence="7" key="1">
    <citation type="submission" date="2023-01" db="EMBL/GenBank/DDBJ databases">
        <title>Key to firefly adult light organ development and bioluminescence: homeobox transcription factors regulate luciferase expression and transportation to peroxisome.</title>
        <authorList>
            <person name="Fu X."/>
        </authorList>
    </citation>
    <scope>NUCLEOTIDE SEQUENCE [LARGE SCALE GENOMIC DNA]</scope>
</reference>
<dbReference type="PANTHER" id="PTHR23278:SF30">
    <property type="entry name" value="SIDESTEP VIII, ISOFORM B"/>
    <property type="match status" value="1"/>
</dbReference>
<evidence type="ECO:0000259" key="5">
    <source>
        <dbReference type="PROSITE" id="PS50835"/>
    </source>
</evidence>
<dbReference type="Pfam" id="PF00047">
    <property type="entry name" value="ig"/>
    <property type="match status" value="2"/>
</dbReference>
<dbReference type="InterPro" id="IPR013162">
    <property type="entry name" value="CD80_C2-set"/>
</dbReference>
<evidence type="ECO:0000313" key="6">
    <source>
        <dbReference type="EMBL" id="KAK4885039.1"/>
    </source>
</evidence>
<dbReference type="SMART" id="SM00409">
    <property type="entry name" value="IG"/>
    <property type="match status" value="5"/>
</dbReference>
<dbReference type="Pfam" id="PF08205">
    <property type="entry name" value="C2-set_2"/>
    <property type="match status" value="1"/>
</dbReference>
<evidence type="ECO:0000256" key="1">
    <source>
        <dbReference type="ARBA" id="ARBA00004167"/>
    </source>
</evidence>
<dbReference type="AlphaFoldDB" id="A0AAN7PFV9"/>
<feature type="domain" description="Ig-like" evidence="5">
    <location>
        <begin position="169"/>
        <end position="254"/>
    </location>
</feature>
<dbReference type="Proteomes" id="UP001353858">
    <property type="component" value="Unassembled WGS sequence"/>
</dbReference>
<dbReference type="PANTHER" id="PTHR23278">
    <property type="entry name" value="SIDESTEP PROTEIN"/>
    <property type="match status" value="1"/>
</dbReference>
<dbReference type="SMART" id="SM00408">
    <property type="entry name" value="IGc2"/>
    <property type="match status" value="4"/>
</dbReference>
<feature type="domain" description="Ig-like" evidence="5">
    <location>
        <begin position="457"/>
        <end position="536"/>
    </location>
</feature>
<comment type="subcellular location">
    <subcellularLocation>
        <location evidence="1">Membrane</location>
        <topology evidence="1">Single-pass membrane protein</topology>
    </subcellularLocation>
</comment>
<evidence type="ECO:0000256" key="3">
    <source>
        <dbReference type="ARBA" id="ARBA00023157"/>
    </source>
</evidence>
<dbReference type="InterPro" id="IPR007110">
    <property type="entry name" value="Ig-like_dom"/>
</dbReference>
<feature type="domain" description="Ig-like" evidence="5">
    <location>
        <begin position="360"/>
        <end position="452"/>
    </location>
</feature>
<dbReference type="InterPro" id="IPR013151">
    <property type="entry name" value="Immunoglobulin_dom"/>
</dbReference>
<dbReference type="PROSITE" id="PS50835">
    <property type="entry name" value="IG_LIKE"/>
    <property type="match status" value="5"/>
</dbReference>
<dbReference type="InterPro" id="IPR036179">
    <property type="entry name" value="Ig-like_dom_sf"/>
</dbReference>
<dbReference type="InterPro" id="IPR013783">
    <property type="entry name" value="Ig-like_fold"/>
</dbReference>
<protein>
    <recommendedName>
        <fullName evidence="5">Ig-like domain-containing protein</fullName>
    </recommendedName>
</protein>
<dbReference type="Pfam" id="PF13927">
    <property type="entry name" value="Ig_3"/>
    <property type="match status" value="1"/>
</dbReference>
<dbReference type="GO" id="GO:0016020">
    <property type="term" value="C:membrane"/>
    <property type="evidence" value="ECO:0007669"/>
    <property type="project" value="UniProtKB-SubCell"/>
</dbReference>
<evidence type="ECO:0000256" key="4">
    <source>
        <dbReference type="SAM" id="Phobius"/>
    </source>
</evidence>
<keyword evidence="4" id="KW-0812">Transmembrane</keyword>
<feature type="domain" description="Ig-like" evidence="5">
    <location>
        <begin position="52"/>
        <end position="150"/>
    </location>
</feature>
<sequence length="881" mass="99095">MHLACYFRKFYYVSVHRVIIVNILCGLFLCTTFADLQTDSAKIDHAVEAVLGGIAYLPCDITPPEPRDKMHILIWYKDSTPIYTFDSRGKKLEQGRHWSIDALTERAFFKFQDDVAKLSLNNVKNTDEGSYQCRVDFRRSPTRNIAVNLTVIMPPDKLYILNEHGTAMPNHVLGPYNEGDSVNISCIAIGGRPLPKVTWWQENALLDGSYDYLSERKIRNVLHLTHLERKHLLSVFTCQASNNNLIAPISKSITLDMNLRPLWVKLLGTNKPLSADNTYELTCEVVGSRPSPTITWWKGGIQITDTRETTSPDTNTTTSVLTFTPSPEDGGKFLSCRGQQPLIINSALEDGWKLEVYHIPVVTLELGSNLNALTIREGSDVYFECNIKSNPWVYKVSWKHNGKMIFNNGVSGTIVSNQSLVLQSVNRAKAGTYTCIGSNREGDGESNAVQLDVKYIPACKLGHGNVYNVARQETIVISCEVEANPTNVKFSWKFNHSDNDSLMLDVPQNLITTNKTKSLLSYTPMNERDYGTLLCRGANKIGQQRDPCVFYINPAGKPDPLSNCTVINQTMNSIQVQCIEGFNGGLQQMFILEVYDIYLNILITNVSTKDPEFFVRGLNSDTKLNLIIYAVNRKGRSEIRSLQTYTIKSTENIISTTNVFLQWIPILGALVGVVITLILTATIIVIIIRLRGGDEEDKCYDATSVTASGSGYLDESSKNTSSIALRTGVNDSINSLEEKNPDIIPLNNVDEEQEQEERDFEYLTNMQSRTYVRLPAPNQLDEEECIKQSGIEKIKTQIPHVFHNIQPDAYLQPFNSTTTLQRMQYQLPSYIPRRARESHNEYVTAATPLISIEQNNLQPLLVPNTQRTATLNSQTHIVTRF</sequence>
<dbReference type="SUPFAM" id="SSF49265">
    <property type="entry name" value="Fibronectin type III"/>
    <property type="match status" value="1"/>
</dbReference>
<evidence type="ECO:0000313" key="7">
    <source>
        <dbReference type="Proteomes" id="UP001353858"/>
    </source>
</evidence>
<evidence type="ECO:0000256" key="2">
    <source>
        <dbReference type="ARBA" id="ARBA00023136"/>
    </source>
</evidence>
<proteinExistence type="predicted"/>
<dbReference type="InterPro" id="IPR003598">
    <property type="entry name" value="Ig_sub2"/>
</dbReference>
<organism evidence="6 7">
    <name type="scientific">Aquatica leii</name>
    <dbReference type="NCBI Taxonomy" id="1421715"/>
    <lineage>
        <taxon>Eukaryota</taxon>
        <taxon>Metazoa</taxon>
        <taxon>Ecdysozoa</taxon>
        <taxon>Arthropoda</taxon>
        <taxon>Hexapoda</taxon>
        <taxon>Insecta</taxon>
        <taxon>Pterygota</taxon>
        <taxon>Neoptera</taxon>
        <taxon>Endopterygota</taxon>
        <taxon>Coleoptera</taxon>
        <taxon>Polyphaga</taxon>
        <taxon>Elateriformia</taxon>
        <taxon>Elateroidea</taxon>
        <taxon>Lampyridae</taxon>
        <taxon>Luciolinae</taxon>
        <taxon>Aquatica</taxon>
    </lineage>
</organism>
<dbReference type="EMBL" id="JARPUR010000001">
    <property type="protein sequence ID" value="KAK4885039.1"/>
    <property type="molecule type" value="Genomic_DNA"/>
</dbReference>
<feature type="domain" description="Ig-like" evidence="5">
    <location>
        <begin position="261"/>
        <end position="337"/>
    </location>
</feature>
<keyword evidence="2 4" id="KW-0472">Membrane</keyword>
<gene>
    <name evidence="6" type="ORF">RN001_001310</name>
</gene>
<dbReference type="Gene3D" id="2.60.40.10">
    <property type="entry name" value="Immunoglobulins"/>
    <property type="match status" value="5"/>
</dbReference>
<accession>A0AAN7PFV9</accession>
<keyword evidence="3" id="KW-1015">Disulfide bond</keyword>
<dbReference type="SUPFAM" id="SSF48726">
    <property type="entry name" value="Immunoglobulin"/>
    <property type="match status" value="5"/>
</dbReference>
<name>A0AAN7PFV9_9COLE</name>
<feature type="transmembrane region" description="Helical" evidence="4">
    <location>
        <begin position="12"/>
        <end position="34"/>
    </location>
</feature>
<comment type="caution">
    <text evidence="6">The sequence shown here is derived from an EMBL/GenBank/DDBJ whole genome shotgun (WGS) entry which is preliminary data.</text>
</comment>